<name>A0A1H3NDH3_9BACT</name>
<feature type="chain" id="PRO_5011456423" description="Secreted protein" evidence="1">
    <location>
        <begin position="33"/>
        <end position="87"/>
    </location>
</feature>
<evidence type="ECO:0000313" key="2">
    <source>
        <dbReference type="EMBL" id="SDY86918.1"/>
    </source>
</evidence>
<dbReference type="Proteomes" id="UP000199249">
    <property type="component" value="Unassembled WGS sequence"/>
</dbReference>
<dbReference type="EMBL" id="FNOV01000016">
    <property type="protein sequence ID" value="SDY86918.1"/>
    <property type="molecule type" value="Genomic_DNA"/>
</dbReference>
<evidence type="ECO:0000313" key="3">
    <source>
        <dbReference type="Proteomes" id="UP000199249"/>
    </source>
</evidence>
<protein>
    <recommendedName>
        <fullName evidence="4">Secreted protein</fullName>
    </recommendedName>
</protein>
<dbReference type="STRING" id="651662.SAMN04488069_11652"/>
<evidence type="ECO:0000256" key="1">
    <source>
        <dbReference type="SAM" id="SignalP"/>
    </source>
</evidence>
<keyword evidence="3" id="KW-1185">Reference proteome</keyword>
<organism evidence="2 3">
    <name type="scientific">Hymenobacter psychrophilus</name>
    <dbReference type="NCBI Taxonomy" id="651662"/>
    <lineage>
        <taxon>Bacteria</taxon>
        <taxon>Pseudomonadati</taxon>
        <taxon>Bacteroidota</taxon>
        <taxon>Cytophagia</taxon>
        <taxon>Cytophagales</taxon>
        <taxon>Hymenobacteraceae</taxon>
        <taxon>Hymenobacter</taxon>
    </lineage>
</organism>
<feature type="signal peptide" evidence="1">
    <location>
        <begin position="1"/>
        <end position="32"/>
    </location>
</feature>
<gene>
    <name evidence="2" type="ORF">SAMN04488069_11652</name>
</gene>
<accession>A0A1H3NDH3</accession>
<dbReference type="AlphaFoldDB" id="A0A1H3NDH3"/>
<reference evidence="3" key="1">
    <citation type="submission" date="2016-10" db="EMBL/GenBank/DDBJ databases">
        <authorList>
            <person name="Varghese N."/>
            <person name="Submissions S."/>
        </authorList>
    </citation>
    <scope>NUCLEOTIDE SEQUENCE [LARGE SCALE GENOMIC DNA]</scope>
    <source>
        <strain evidence="3">CGMCC 1.8975</strain>
    </source>
</reference>
<keyword evidence="1" id="KW-0732">Signal</keyword>
<dbReference type="RefSeq" id="WP_092743320.1">
    <property type="nucleotide sequence ID" value="NZ_FNOV01000016.1"/>
</dbReference>
<sequence length="87" mass="9247">MRSAPATVAAAPSWAAALPALWLLARAQAAHADARDKHLHHRQQCTGHKHCAKLLRQAARALLSTAARVYHASPRAALDRAAASSAR</sequence>
<proteinExistence type="predicted"/>
<evidence type="ECO:0008006" key="4">
    <source>
        <dbReference type="Google" id="ProtNLM"/>
    </source>
</evidence>